<reference evidence="1 2" key="1">
    <citation type="journal article" date="2014" name="Genome Biol. Evol.">
        <title>The secreted proteins of Achlya hypogyna and Thraustotheca clavata identify the ancestral oomycete secretome and reveal gene acquisitions by horizontal gene transfer.</title>
        <authorList>
            <person name="Misner I."/>
            <person name="Blouin N."/>
            <person name="Leonard G."/>
            <person name="Richards T.A."/>
            <person name="Lane C.E."/>
        </authorList>
    </citation>
    <scope>NUCLEOTIDE SEQUENCE [LARGE SCALE GENOMIC DNA]</scope>
    <source>
        <strain evidence="1 2">ATCC 34112</strain>
    </source>
</reference>
<protein>
    <submittedName>
        <fullName evidence="1">Uncharacterized protein</fullName>
    </submittedName>
</protein>
<keyword evidence="2" id="KW-1185">Reference proteome</keyword>
<dbReference type="AlphaFoldDB" id="A0A1V9ZPV3"/>
<comment type="caution">
    <text evidence="1">The sequence shown here is derived from an EMBL/GenBank/DDBJ whole genome shotgun (WGS) entry which is preliminary data.</text>
</comment>
<dbReference type="EMBL" id="JNBS01001765">
    <property type="protein sequence ID" value="OQS00036.1"/>
    <property type="molecule type" value="Genomic_DNA"/>
</dbReference>
<organism evidence="1 2">
    <name type="scientific">Thraustotheca clavata</name>
    <dbReference type="NCBI Taxonomy" id="74557"/>
    <lineage>
        <taxon>Eukaryota</taxon>
        <taxon>Sar</taxon>
        <taxon>Stramenopiles</taxon>
        <taxon>Oomycota</taxon>
        <taxon>Saprolegniomycetes</taxon>
        <taxon>Saprolegniales</taxon>
        <taxon>Achlyaceae</taxon>
        <taxon>Thraustotheca</taxon>
    </lineage>
</organism>
<accession>A0A1V9ZPV3</accession>
<evidence type="ECO:0000313" key="1">
    <source>
        <dbReference type="EMBL" id="OQS00036.1"/>
    </source>
</evidence>
<gene>
    <name evidence="1" type="ORF">THRCLA_21768</name>
</gene>
<sequence length="696" mass="79341">MARERQENYQVDSPMINPLHEKFDSWLASTFQSPIRKPKSKRQSRLLRPLLGHASSLPALQANEPNIIDDTNNRIKRVLPSIESIQVNRFNTLRQEASYGLWTYLRSSIRPGLAFTPQFSSLSSTQVNIPVTFIREEQGIYRLVYSNSEHMIKTHVYPSKSAVEQDTTRIVRLLVRRPSRFCAVVKIFEPATQTNKLELLETKQEVLRAIKALLLATSGVFGIQEFIPSKSQKLSMLVRCAWHNNKSTNNIAWVLTDSVHSIVNTHDAQACRIDKVVSSSSWGKPRELTQGLANDLTIATSLKFQSLVADFVQDDEGSWWCLQVKAFRLSETKLPATPPPPALLMKCPGHLCEPNVQNDKMTNTILYKDILYGNFVAQNTDHPVIQEAYDAYSKQLSRKVRNQLYNRVNVCTNCYYRYMQFQQEKDKVVRNEKTIDDLLVSMESMISPLPESSTVVENPKVLEPENSTLPETIENPIEATELAQCFEFNNEEASKTNQLECEQSTPREALSMKNFENSNLTVPPEIIENELRDKPNLQFLPEINENEPRDKPNIQVLSEIIANDQPKEKSSVNVVDAFWHQFQPKISIQEPKQTPIQNPQSVVVLPKHYMTIQAKTIFFDDQYKQSILLEIQTMMNDFHTVIVSADEEENALIALQSLFLELQDNCIEGMYGLDGISTNSSNGKLQLTLTPHLATK</sequence>
<name>A0A1V9ZPV3_9STRA</name>
<dbReference type="OrthoDB" id="75211at2759"/>
<dbReference type="Proteomes" id="UP000243217">
    <property type="component" value="Unassembled WGS sequence"/>
</dbReference>
<proteinExistence type="predicted"/>
<evidence type="ECO:0000313" key="2">
    <source>
        <dbReference type="Proteomes" id="UP000243217"/>
    </source>
</evidence>